<feature type="compositionally biased region" description="Pro residues" evidence="1">
    <location>
        <begin position="54"/>
        <end position="67"/>
    </location>
</feature>
<gene>
    <name evidence="3" type="ORF">ACFPTN_21540</name>
</gene>
<keyword evidence="4" id="KW-1185">Reference proteome</keyword>
<feature type="region of interest" description="Disordered" evidence="1">
    <location>
        <begin position="123"/>
        <end position="146"/>
    </location>
</feature>
<comment type="caution">
    <text evidence="3">The sequence shown here is derived from an EMBL/GenBank/DDBJ whole genome shotgun (WGS) entry which is preliminary data.</text>
</comment>
<feature type="chain" id="PRO_5047343342" evidence="2">
    <location>
        <begin position="28"/>
        <end position="146"/>
    </location>
</feature>
<sequence>MSHSPPYRLACAAAVGVLALQFPPAQAATFGRLFHTPVQRHALEQDTPPEAAIVPPPPPPAPSPPTAPLRIDGILRRSDGQYTVWINGEMAPMPRGLHLPPGRQRVLIPETDPHRHLRVGDRWLEGDRSAVPEPSQRHSSAADDAP</sequence>
<dbReference type="RefSeq" id="WP_096444913.1">
    <property type="nucleotide sequence ID" value="NZ_JBHSOG010000102.1"/>
</dbReference>
<proteinExistence type="predicted"/>
<accession>A0ABW1AXS6</accession>
<reference evidence="4" key="1">
    <citation type="journal article" date="2019" name="Int. J. Syst. Evol. Microbiol.">
        <title>The Global Catalogue of Microorganisms (GCM) 10K type strain sequencing project: providing services to taxonomists for standard genome sequencing and annotation.</title>
        <authorList>
            <consortium name="The Broad Institute Genomics Platform"/>
            <consortium name="The Broad Institute Genome Sequencing Center for Infectious Disease"/>
            <person name="Wu L."/>
            <person name="Ma J."/>
        </authorList>
    </citation>
    <scope>NUCLEOTIDE SEQUENCE [LARGE SCALE GENOMIC DNA]</scope>
    <source>
        <strain evidence="4">SHR3</strain>
    </source>
</reference>
<organism evidence="3 4">
    <name type="scientific">Thauera sinica</name>
    <dbReference type="NCBI Taxonomy" id="2665146"/>
    <lineage>
        <taxon>Bacteria</taxon>
        <taxon>Pseudomonadati</taxon>
        <taxon>Pseudomonadota</taxon>
        <taxon>Betaproteobacteria</taxon>
        <taxon>Rhodocyclales</taxon>
        <taxon>Zoogloeaceae</taxon>
        <taxon>Thauera</taxon>
    </lineage>
</organism>
<dbReference type="Proteomes" id="UP001595974">
    <property type="component" value="Unassembled WGS sequence"/>
</dbReference>
<evidence type="ECO:0000313" key="4">
    <source>
        <dbReference type="Proteomes" id="UP001595974"/>
    </source>
</evidence>
<dbReference type="EMBL" id="JBHSOG010000102">
    <property type="protein sequence ID" value="MFC5771972.1"/>
    <property type="molecule type" value="Genomic_DNA"/>
</dbReference>
<evidence type="ECO:0000256" key="1">
    <source>
        <dbReference type="SAM" id="MobiDB-lite"/>
    </source>
</evidence>
<evidence type="ECO:0000313" key="3">
    <source>
        <dbReference type="EMBL" id="MFC5771972.1"/>
    </source>
</evidence>
<feature type="region of interest" description="Disordered" evidence="1">
    <location>
        <begin position="44"/>
        <end position="69"/>
    </location>
</feature>
<keyword evidence="2" id="KW-0732">Signal</keyword>
<name>A0ABW1AXS6_9RHOO</name>
<protein>
    <submittedName>
        <fullName evidence="3">Uncharacterized protein</fullName>
    </submittedName>
</protein>
<feature type="signal peptide" evidence="2">
    <location>
        <begin position="1"/>
        <end position="27"/>
    </location>
</feature>
<evidence type="ECO:0000256" key="2">
    <source>
        <dbReference type="SAM" id="SignalP"/>
    </source>
</evidence>